<keyword evidence="9" id="KW-1185">Reference proteome</keyword>
<name>A0A7J5BQ21_9MICO</name>
<dbReference type="InterPro" id="IPR029063">
    <property type="entry name" value="SAM-dependent_MTases_sf"/>
</dbReference>
<evidence type="ECO:0000259" key="7">
    <source>
        <dbReference type="SMART" id="SM00650"/>
    </source>
</evidence>
<gene>
    <name evidence="8" type="primary">erm</name>
    <name evidence="8" type="ORF">F8O01_12275</name>
</gene>
<dbReference type="InterPro" id="IPR020598">
    <property type="entry name" value="rRNA_Ade_methylase_Trfase_N"/>
</dbReference>
<proteinExistence type="inferred from homology"/>
<dbReference type="OrthoDB" id="3616874at2"/>
<dbReference type="InterPro" id="IPR001737">
    <property type="entry name" value="KsgA/Erm"/>
</dbReference>
<reference evidence="8 9" key="1">
    <citation type="submission" date="2019-09" db="EMBL/GenBank/DDBJ databases">
        <title>Phylogeny of genus Pseudoclavibacter and closely related genus.</title>
        <authorList>
            <person name="Li Y."/>
        </authorList>
    </citation>
    <scope>NUCLEOTIDE SEQUENCE [LARGE SCALE GENOMIC DNA]</scope>
    <source>
        <strain evidence="8 9">DSM 23821</strain>
    </source>
</reference>
<sequence length="291" mass="31858">MSSRHPGSHELGQNFLVDRAVVDRVVALVRRSPGPIFEIGPGEGSLTLPLERLNRRITAVELDPRLADRLSARVGSRTTVRHGDALRVPVPAGTRVVVGNLPFHVTTAMLRSLLESARWSEAVLIVQWEVARRRAAVGGATLMTAEWWPWFEFALEQRVPARAFRPRPSVDGGLLTISRRSAPLVPPARRTAYRRFVRAVFGGRGRGLAAIAERLVAPEQRAIVVAWLAGEGLGRGALPRDLTAAQWATLFGLAVPVRGGTRPSRSEPGRDATPAPPRAPMRRARKQGRRP</sequence>
<evidence type="ECO:0000313" key="9">
    <source>
        <dbReference type="Proteomes" id="UP000467240"/>
    </source>
</evidence>
<evidence type="ECO:0000256" key="6">
    <source>
        <dbReference type="SAM" id="MobiDB-lite"/>
    </source>
</evidence>
<organism evidence="8 9">
    <name type="scientific">Pseudoclavibacter chungangensis</name>
    <dbReference type="NCBI Taxonomy" id="587635"/>
    <lineage>
        <taxon>Bacteria</taxon>
        <taxon>Bacillati</taxon>
        <taxon>Actinomycetota</taxon>
        <taxon>Actinomycetes</taxon>
        <taxon>Micrococcales</taxon>
        <taxon>Microbacteriaceae</taxon>
        <taxon>Pseudoclavibacter</taxon>
    </lineage>
</organism>
<dbReference type="GO" id="GO:0003723">
    <property type="term" value="F:RNA binding"/>
    <property type="evidence" value="ECO:0007669"/>
    <property type="project" value="UniProtKB-UniRule"/>
</dbReference>
<feature type="binding site" evidence="5">
    <location>
        <position position="100"/>
    </location>
    <ligand>
        <name>S-adenosyl-L-methionine</name>
        <dbReference type="ChEBI" id="CHEBI:59789"/>
    </ligand>
</feature>
<feature type="binding site" evidence="5">
    <location>
        <position position="40"/>
    </location>
    <ligand>
        <name>S-adenosyl-L-methionine</name>
        <dbReference type="ChEBI" id="CHEBI:59789"/>
    </ligand>
</feature>
<dbReference type="InterPro" id="IPR020596">
    <property type="entry name" value="rRNA_Ade_Mease_Trfase_CS"/>
</dbReference>
<keyword evidence="4 5" id="KW-0694">RNA-binding</keyword>
<feature type="binding site" evidence="5">
    <location>
        <position position="61"/>
    </location>
    <ligand>
        <name>S-adenosyl-L-methionine</name>
        <dbReference type="ChEBI" id="CHEBI:59789"/>
    </ligand>
</feature>
<protein>
    <submittedName>
        <fullName evidence="8">23S ribosomal RNA methyltransferase Erm</fullName>
    </submittedName>
</protein>
<feature type="region of interest" description="Disordered" evidence="6">
    <location>
        <begin position="258"/>
        <end position="291"/>
    </location>
</feature>
<dbReference type="PROSITE" id="PS51689">
    <property type="entry name" value="SAM_RNA_A_N6_MT"/>
    <property type="match status" value="1"/>
</dbReference>
<evidence type="ECO:0000256" key="4">
    <source>
        <dbReference type="ARBA" id="ARBA00022884"/>
    </source>
</evidence>
<dbReference type="PROSITE" id="PS01131">
    <property type="entry name" value="RRNA_A_DIMETH"/>
    <property type="match status" value="1"/>
</dbReference>
<keyword evidence="1 5" id="KW-0489">Methyltransferase</keyword>
<evidence type="ECO:0000256" key="3">
    <source>
        <dbReference type="ARBA" id="ARBA00022691"/>
    </source>
</evidence>
<dbReference type="AlphaFoldDB" id="A0A7J5BQ21"/>
<dbReference type="SUPFAM" id="SSF53335">
    <property type="entry name" value="S-adenosyl-L-methionine-dependent methyltransferases"/>
    <property type="match status" value="1"/>
</dbReference>
<evidence type="ECO:0000256" key="5">
    <source>
        <dbReference type="PROSITE-ProRule" id="PRU01026"/>
    </source>
</evidence>
<comment type="similarity">
    <text evidence="5">Belongs to the class I-like SAM-binding methyltransferase superfamily. rRNA adenine N(6)-methyltransferase family.</text>
</comment>
<dbReference type="Pfam" id="PF00398">
    <property type="entry name" value="RrnaAD"/>
    <property type="match status" value="1"/>
</dbReference>
<feature type="domain" description="Ribosomal RNA adenine methylase transferase N-terminal" evidence="7">
    <location>
        <begin position="21"/>
        <end position="181"/>
    </location>
</feature>
<comment type="caution">
    <text evidence="8">The sequence shown here is derived from an EMBL/GenBank/DDBJ whole genome shotgun (WGS) entry which is preliminary data.</text>
</comment>
<dbReference type="PANTHER" id="PTHR11727">
    <property type="entry name" value="DIMETHYLADENOSINE TRANSFERASE"/>
    <property type="match status" value="1"/>
</dbReference>
<feature type="binding site" evidence="5">
    <location>
        <position position="84"/>
    </location>
    <ligand>
        <name>S-adenosyl-L-methionine</name>
        <dbReference type="ChEBI" id="CHEBI:59789"/>
    </ligand>
</feature>
<dbReference type="GO" id="GO:0000179">
    <property type="term" value="F:rRNA (adenine-N6,N6-)-dimethyltransferase activity"/>
    <property type="evidence" value="ECO:0007669"/>
    <property type="project" value="UniProtKB-UniRule"/>
</dbReference>
<dbReference type="Gene3D" id="3.40.50.150">
    <property type="entry name" value="Vaccinia Virus protein VP39"/>
    <property type="match status" value="1"/>
</dbReference>
<keyword evidence="2 5" id="KW-0808">Transferase</keyword>
<feature type="compositionally biased region" description="Basic residues" evidence="6">
    <location>
        <begin position="280"/>
        <end position="291"/>
    </location>
</feature>
<dbReference type="GO" id="GO:0005829">
    <property type="term" value="C:cytosol"/>
    <property type="evidence" value="ECO:0007669"/>
    <property type="project" value="TreeGrafter"/>
</dbReference>
<dbReference type="PANTHER" id="PTHR11727:SF7">
    <property type="entry name" value="DIMETHYLADENOSINE TRANSFERASE-RELATED"/>
    <property type="match status" value="1"/>
</dbReference>
<evidence type="ECO:0000256" key="2">
    <source>
        <dbReference type="ARBA" id="ARBA00022679"/>
    </source>
</evidence>
<feature type="binding site" evidence="5">
    <location>
        <position position="14"/>
    </location>
    <ligand>
        <name>S-adenosyl-L-methionine</name>
        <dbReference type="ChEBI" id="CHEBI:59789"/>
    </ligand>
</feature>
<keyword evidence="3 5" id="KW-0949">S-adenosyl-L-methionine</keyword>
<evidence type="ECO:0000256" key="1">
    <source>
        <dbReference type="ARBA" id="ARBA00022603"/>
    </source>
</evidence>
<dbReference type="CDD" id="cd02440">
    <property type="entry name" value="AdoMet_MTases"/>
    <property type="match status" value="1"/>
</dbReference>
<accession>A0A7J5BQ21</accession>
<dbReference type="SMART" id="SM00650">
    <property type="entry name" value="rADc"/>
    <property type="match status" value="1"/>
</dbReference>
<dbReference type="NCBIfam" id="NF000499">
    <property type="entry name" value="Erm23S_rRNA_broad"/>
    <property type="match status" value="1"/>
</dbReference>
<dbReference type="Proteomes" id="UP000467240">
    <property type="component" value="Unassembled WGS sequence"/>
</dbReference>
<dbReference type="RefSeq" id="WP_158041188.1">
    <property type="nucleotide sequence ID" value="NZ_JACCFV010000001.1"/>
</dbReference>
<dbReference type="EMBL" id="WBJZ01000015">
    <property type="protein sequence ID" value="KAB1655391.1"/>
    <property type="molecule type" value="Genomic_DNA"/>
</dbReference>
<feature type="binding site" evidence="5">
    <location>
        <position position="16"/>
    </location>
    <ligand>
        <name>S-adenosyl-L-methionine</name>
        <dbReference type="ChEBI" id="CHEBI:59789"/>
    </ligand>
</feature>
<evidence type="ECO:0000313" key="8">
    <source>
        <dbReference type="EMBL" id="KAB1655391.1"/>
    </source>
</evidence>